<evidence type="ECO:0000313" key="1">
    <source>
        <dbReference type="EMBL" id="GFE07995.1"/>
    </source>
</evidence>
<organism evidence="1 2">
    <name type="scientific">Streptomyces caniferus</name>
    <dbReference type="NCBI Taxonomy" id="285557"/>
    <lineage>
        <taxon>Bacteria</taxon>
        <taxon>Bacillati</taxon>
        <taxon>Actinomycetota</taxon>
        <taxon>Actinomycetes</taxon>
        <taxon>Kitasatosporales</taxon>
        <taxon>Streptomycetaceae</taxon>
        <taxon>Streptomyces</taxon>
    </lineage>
</organism>
<gene>
    <name evidence="1" type="ORF">Scani_42630</name>
</gene>
<proteinExistence type="predicted"/>
<dbReference type="Proteomes" id="UP000435837">
    <property type="component" value="Unassembled WGS sequence"/>
</dbReference>
<accession>A0A640SEI7</accession>
<sequence length="89" mass="9784">MDGRQEFLQQVLAVTGRNTLHGHPRVLPSTLHPFEHCEPSVLGAPAPAGSAIRRVGRPPARAGPDRGPLRPARVRMGLRDLILKQWSRV</sequence>
<reference evidence="1 2" key="1">
    <citation type="submission" date="2019-12" db="EMBL/GenBank/DDBJ databases">
        <title>Whole genome shotgun sequence of Streptomyces caniferus NBRC 15389.</title>
        <authorList>
            <person name="Ichikawa N."/>
            <person name="Kimura A."/>
            <person name="Kitahashi Y."/>
            <person name="Komaki H."/>
            <person name="Tamura T."/>
        </authorList>
    </citation>
    <scope>NUCLEOTIDE SEQUENCE [LARGE SCALE GENOMIC DNA]</scope>
    <source>
        <strain evidence="1 2">NBRC 15389</strain>
    </source>
</reference>
<evidence type="ECO:0000313" key="2">
    <source>
        <dbReference type="Proteomes" id="UP000435837"/>
    </source>
</evidence>
<dbReference type="EMBL" id="BLIN01000005">
    <property type="protein sequence ID" value="GFE07995.1"/>
    <property type="molecule type" value="Genomic_DNA"/>
</dbReference>
<dbReference type="AlphaFoldDB" id="A0A640SEI7"/>
<protein>
    <submittedName>
        <fullName evidence="1">Uncharacterized protein</fullName>
    </submittedName>
</protein>
<comment type="caution">
    <text evidence="1">The sequence shown here is derived from an EMBL/GenBank/DDBJ whole genome shotgun (WGS) entry which is preliminary data.</text>
</comment>
<name>A0A640SEI7_9ACTN</name>